<dbReference type="GO" id="GO:0005506">
    <property type="term" value="F:iron ion binding"/>
    <property type="evidence" value="ECO:0007669"/>
    <property type="project" value="InterPro"/>
</dbReference>
<dbReference type="GO" id="GO:0004497">
    <property type="term" value="F:monooxygenase activity"/>
    <property type="evidence" value="ECO:0007669"/>
    <property type="project" value="UniProtKB-KW"/>
</dbReference>
<dbReference type="InterPro" id="IPR036396">
    <property type="entry name" value="Cyt_P450_sf"/>
</dbReference>
<evidence type="ECO:0000256" key="7">
    <source>
        <dbReference type="RuleBase" id="RU000461"/>
    </source>
</evidence>
<feature type="chain" id="PRO_5034896998" evidence="8">
    <location>
        <begin position="26"/>
        <end position="468"/>
    </location>
</feature>
<evidence type="ECO:0000256" key="3">
    <source>
        <dbReference type="ARBA" id="ARBA00022617"/>
    </source>
</evidence>
<comment type="cofactor">
    <cofactor evidence="1 6">
        <name>heme</name>
        <dbReference type="ChEBI" id="CHEBI:30413"/>
    </cofactor>
</comment>
<dbReference type="EMBL" id="JAADJG010000205">
    <property type="protein sequence ID" value="KAF4451963.1"/>
    <property type="molecule type" value="Genomic_DNA"/>
</dbReference>
<evidence type="ECO:0000256" key="8">
    <source>
        <dbReference type="SAM" id="SignalP"/>
    </source>
</evidence>
<dbReference type="PANTHER" id="PTHR24305:SF210">
    <property type="entry name" value="CYTOCHROME P450 MONOOXYGENASE ASQL-RELATED"/>
    <property type="match status" value="1"/>
</dbReference>
<dbReference type="SUPFAM" id="SSF48264">
    <property type="entry name" value="Cytochrome P450"/>
    <property type="match status" value="1"/>
</dbReference>
<dbReference type="GO" id="GO:0020037">
    <property type="term" value="F:heme binding"/>
    <property type="evidence" value="ECO:0007669"/>
    <property type="project" value="InterPro"/>
</dbReference>
<accession>A0A8H4KML4</accession>
<dbReference type="InterPro" id="IPR050121">
    <property type="entry name" value="Cytochrome_P450_monoxygenase"/>
</dbReference>
<evidence type="ECO:0000256" key="4">
    <source>
        <dbReference type="ARBA" id="ARBA00022723"/>
    </source>
</evidence>
<sequence length="468" mass="53728">MANSMFKGLLYVLAAFWFIWAWASGRYPSEIKRAHNYYGDVVRIAPNELSFKTPTAHKTIYDKRPNLLKSKVFYTTHPSTVRPNIVFAGDPHDHREQRKEIAKAFRTTSLRKTQSDIDSCTGHFIEKLRENGGPNTQGVDVSVVYNWLTFDIIGKLTFDETFESIANWENSGWVSLMLDFISSLSLGPVMNRLSTPASVLMAFMPTKFKNNLINHDRVTDEKIDRLVRRSKVEKYEPENTDRQHYFFSHMISKDEFDRNHIREQAKVLMVAGSETTATLLTAVTYFLLKNPETLVKLQNEVRSAASEWKKTNKEKDMSQLEYLNAVIEEGLRLFPPAPFGLPRDCASGTIIDGYLVPPGTTVSVDSFAMANDAANFTRPDKFQPERWIGDSKGNNRQASRPFSAGSRVCLGRDIAYMEARTILTQMVLKYDLELVNTEVDWLNEVEFRMVWKKPKLLVRFHPRDEEPN</sequence>
<keyword evidence="5 6" id="KW-0408">Iron</keyword>
<evidence type="ECO:0000256" key="6">
    <source>
        <dbReference type="PIRSR" id="PIRSR602401-1"/>
    </source>
</evidence>
<dbReference type="OrthoDB" id="1470350at2759"/>
<dbReference type="Proteomes" id="UP000605986">
    <property type="component" value="Unassembled WGS sequence"/>
</dbReference>
<evidence type="ECO:0000256" key="2">
    <source>
        <dbReference type="ARBA" id="ARBA00010617"/>
    </source>
</evidence>
<dbReference type="PROSITE" id="PS00086">
    <property type="entry name" value="CYTOCHROME_P450"/>
    <property type="match status" value="1"/>
</dbReference>
<keyword evidence="7" id="KW-0560">Oxidoreductase</keyword>
<proteinExistence type="inferred from homology"/>
<dbReference type="InterPro" id="IPR017972">
    <property type="entry name" value="Cyt_P450_CS"/>
</dbReference>
<feature type="signal peptide" evidence="8">
    <location>
        <begin position="1"/>
        <end position="25"/>
    </location>
</feature>
<dbReference type="GO" id="GO:0016705">
    <property type="term" value="F:oxidoreductase activity, acting on paired donors, with incorporation or reduction of molecular oxygen"/>
    <property type="evidence" value="ECO:0007669"/>
    <property type="project" value="InterPro"/>
</dbReference>
<dbReference type="CDD" id="cd11058">
    <property type="entry name" value="CYP60B-like"/>
    <property type="match status" value="1"/>
</dbReference>
<dbReference type="Pfam" id="PF00067">
    <property type="entry name" value="p450"/>
    <property type="match status" value="1"/>
</dbReference>
<dbReference type="PANTHER" id="PTHR24305">
    <property type="entry name" value="CYTOCHROME P450"/>
    <property type="match status" value="1"/>
</dbReference>
<dbReference type="PRINTS" id="PR00463">
    <property type="entry name" value="EP450I"/>
</dbReference>
<reference evidence="9" key="1">
    <citation type="submission" date="2020-01" db="EMBL/GenBank/DDBJ databases">
        <title>Identification and distribution of gene clusters putatively required for synthesis of sphingolipid metabolism inhibitors in phylogenetically diverse species of the filamentous fungus Fusarium.</title>
        <authorList>
            <person name="Kim H.-S."/>
            <person name="Busman M."/>
            <person name="Brown D.W."/>
            <person name="Divon H."/>
            <person name="Uhlig S."/>
            <person name="Proctor R.H."/>
        </authorList>
    </citation>
    <scope>NUCLEOTIDE SEQUENCE</scope>
    <source>
        <strain evidence="9">NRRL 53441</strain>
    </source>
</reference>
<dbReference type="PRINTS" id="PR00385">
    <property type="entry name" value="P450"/>
</dbReference>
<comment type="caution">
    <text evidence="9">The sequence shown here is derived from an EMBL/GenBank/DDBJ whole genome shotgun (WGS) entry which is preliminary data.</text>
</comment>
<keyword evidence="10" id="KW-1185">Reference proteome</keyword>
<keyword evidence="4 6" id="KW-0479">Metal-binding</keyword>
<dbReference type="InterPro" id="IPR002401">
    <property type="entry name" value="Cyt_P450_E_grp-I"/>
</dbReference>
<dbReference type="Gene3D" id="1.10.630.10">
    <property type="entry name" value="Cytochrome P450"/>
    <property type="match status" value="1"/>
</dbReference>
<organism evidence="9 10">
    <name type="scientific">Fusarium austroafricanum</name>
    <dbReference type="NCBI Taxonomy" id="2364996"/>
    <lineage>
        <taxon>Eukaryota</taxon>
        <taxon>Fungi</taxon>
        <taxon>Dikarya</taxon>
        <taxon>Ascomycota</taxon>
        <taxon>Pezizomycotina</taxon>
        <taxon>Sordariomycetes</taxon>
        <taxon>Hypocreomycetidae</taxon>
        <taxon>Hypocreales</taxon>
        <taxon>Nectriaceae</taxon>
        <taxon>Fusarium</taxon>
        <taxon>Fusarium concolor species complex</taxon>
    </lineage>
</organism>
<comment type="similarity">
    <text evidence="2 7">Belongs to the cytochrome P450 family.</text>
</comment>
<evidence type="ECO:0000256" key="1">
    <source>
        <dbReference type="ARBA" id="ARBA00001971"/>
    </source>
</evidence>
<evidence type="ECO:0000256" key="5">
    <source>
        <dbReference type="ARBA" id="ARBA00023004"/>
    </source>
</evidence>
<dbReference type="AlphaFoldDB" id="A0A8H4KML4"/>
<keyword evidence="7" id="KW-0503">Monooxygenase</keyword>
<dbReference type="InterPro" id="IPR001128">
    <property type="entry name" value="Cyt_P450"/>
</dbReference>
<keyword evidence="3 6" id="KW-0349">Heme</keyword>
<name>A0A8H4KML4_9HYPO</name>
<evidence type="ECO:0000313" key="10">
    <source>
        <dbReference type="Proteomes" id="UP000605986"/>
    </source>
</evidence>
<keyword evidence="8" id="KW-0732">Signal</keyword>
<evidence type="ECO:0000313" key="9">
    <source>
        <dbReference type="EMBL" id="KAF4451963.1"/>
    </source>
</evidence>
<protein>
    <submittedName>
        <fullName evidence="9">Isotrichodermin C-15 hydroxylase</fullName>
    </submittedName>
</protein>
<gene>
    <name evidence="9" type="ORF">F53441_5135</name>
</gene>
<feature type="binding site" description="axial binding residue" evidence="6">
    <location>
        <position position="409"/>
    </location>
    <ligand>
        <name>heme</name>
        <dbReference type="ChEBI" id="CHEBI:30413"/>
    </ligand>
    <ligandPart>
        <name>Fe</name>
        <dbReference type="ChEBI" id="CHEBI:18248"/>
    </ligandPart>
</feature>